<dbReference type="InParanoid" id="D3BHT8"/>
<dbReference type="GeneID" id="31363783"/>
<evidence type="ECO:0000313" key="5">
    <source>
        <dbReference type="Proteomes" id="UP000001396"/>
    </source>
</evidence>
<evidence type="ECO:0000313" key="4">
    <source>
        <dbReference type="EMBL" id="EFA78838.1"/>
    </source>
</evidence>
<feature type="region of interest" description="Disordered" evidence="2">
    <location>
        <begin position="129"/>
        <end position="152"/>
    </location>
</feature>
<dbReference type="Gene3D" id="2.120.10.80">
    <property type="entry name" value="Kelch-type beta propeller"/>
    <property type="match status" value="1"/>
</dbReference>
<keyword evidence="1" id="KW-0862">Zinc</keyword>
<dbReference type="AlphaFoldDB" id="D3BHT8"/>
<dbReference type="GO" id="GO:0008270">
    <property type="term" value="F:zinc ion binding"/>
    <property type="evidence" value="ECO:0007669"/>
    <property type="project" value="UniProtKB-KW"/>
</dbReference>
<keyword evidence="1" id="KW-0479">Metal-binding</keyword>
<keyword evidence="1" id="KW-0863">Zinc-finger</keyword>
<dbReference type="PROSITE" id="PS50119">
    <property type="entry name" value="ZF_BBOX"/>
    <property type="match status" value="1"/>
</dbReference>
<dbReference type="Proteomes" id="UP000001396">
    <property type="component" value="Unassembled WGS sequence"/>
</dbReference>
<dbReference type="RefSeq" id="XP_020430962.1">
    <property type="nucleotide sequence ID" value="XM_020579123.1"/>
</dbReference>
<dbReference type="EMBL" id="ADBJ01000037">
    <property type="protein sequence ID" value="EFA78838.1"/>
    <property type="molecule type" value="Genomic_DNA"/>
</dbReference>
<accession>D3BHT8</accession>
<dbReference type="SUPFAM" id="SSF117281">
    <property type="entry name" value="Kelch motif"/>
    <property type="match status" value="1"/>
</dbReference>
<evidence type="ECO:0000259" key="3">
    <source>
        <dbReference type="PROSITE" id="PS50119"/>
    </source>
</evidence>
<dbReference type="FunCoup" id="D3BHT8">
    <property type="interactions" value="151"/>
</dbReference>
<evidence type="ECO:0000256" key="1">
    <source>
        <dbReference type="PROSITE-ProRule" id="PRU00024"/>
    </source>
</evidence>
<feature type="domain" description="B box-type" evidence="3">
    <location>
        <begin position="1"/>
        <end position="42"/>
    </location>
</feature>
<protein>
    <recommendedName>
        <fullName evidence="3">B box-type domain-containing protein</fullName>
    </recommendedName>
</protein>
<dbReference type="CDD" id="cd19756">
    <property type="entry name" value="Bbox2"/>
    <property type="match status" value="1"/>
</dbReference>
<feature type="compositionally biased region" description="Low complexity" evidence="2">
    <location>
        <begin position="140"/>
        <end position="152"/>
    </location>
</feature>
<name>D3BHT8_HETP5</name>
<comment type="caution">
    <text evidence="4">The sequence shown here is derived from an EMBL/GenBank/DDBJ whole genome shotgun (WGS) entry which is preliminary data.</text>
</comment>
<dbReference type="SUPFAM" id="SSF57845">
    <property type="entry name" value="B-box zinc-binding domain"/>
    <property type="match status" value="1"/>
</dbReference>
<evidence type="ECO:0000256" key="2">
    <source>
        <dbReference type="SAM" id="MobiDB-lite"/>
    </source>
</evidence>
<sequence>MDGCSKHNREFEFICFDCNVLLCSECVPRHRHHLFDHQPAIISDIQLTIKTTFDSLKSAVIEYQQNRQTEDEISNRFKELHEFLVLEEHKLKKPIIDNKEQLEQQIESQTTIMRSLNLMNHQLNKIISDSFQPNPQSKATTTSYSSSISSLDTTDSYQTSTIITSISKCLNHDEFIQNNNTLFNLNYDHRYSNTKNDDHILLNLLLEHNNTLRSYNHFNVKHNQLQQYRLNTNYEQLNQIKNQLQSTFKLVSQPKKQSNKKPYILSTANSKISVIDITDQNNIRFTQQDITTIYTNFNYYSCVIVGNHFYNFGGGMKVKTYFRYSIDNQTFEEIEMKGIKECGFVSVCYDDKNHIYLMDGFNRPKLLIYRFNIINSTFEEYSTAKISSSTYHHFTFHFNNCIYSYIPFDQKILKFDIKIKATFEISIKLPRSRERAACTDGRGNMFVLSDTGFHQINIETNEIKQLDRSTYNLTLIYHLFNKLNSKILVVIRIKSLYLLFVDSTNCLKLLNQQIAGIYIKLLQQKSEKQDRGINSIRQIEKVKIDLLSFILGWCKPSIGFTHSLSSPTIGTSIDLPMRKSRNSITYCLGTCGRPTQIRSSIPRSIKTQ</sequence>
<dbReference type="Gene3D" id="3.30.160.60">
    <property type="entry name" value="Classic Zinc Finger"/>
    <property type="match status" value="1"/>
</dbReference>
<dbReference type="InterPro" id="IPR015915">
    <property type="entry name" value="Kelch-typ_b-propeller"/>
</dbReference>
<feature type="compositionally biased region" description="Polar residues" evidence="2">
    <location>
        <begin position="129"/>
        <end position="139"/>
    </location>
</feature>
<proteinExistence type="predicted"/>
<keyword evidence="5" id="KW-1185">Reference proteome</keyword>
<dbReference type="InterPro" id="IPR000315">
    <property type="entry name" value="Znf_B-box"/>
</dbReference>
<gene>
    <name evidence="4" type="ORF">PPL_08303</name>
</gene>
<reference evidence="4 5" key="1">
    <citation type="journal article" date="2011" name="Genome Res.">
        <title>Phylogeny-wide analysis of social amoeba genomes highlights ancient origins for complex intercellular communication.</title>
        <authorList>
            <person name="Heidel A.J."/>
            <person name="Lawal H.M."/>
            <person name="Felder M."/>
            <person name="Schilde C."/>
            <person name="Helps N.R."/>
            <person name="Tunggal B."/>
            <person name="Rivero F."/>
            <person name="John U."/>
            <person name="Schleicher M."/>
            <person name="Eichinger L."/>
            <person name="Platzer M."/>
            <person name="Noegel A.A."/>
            <person name="Schaap P."/>
            <person name="Gloeckner G."/>
        </authorList>
    </citation>
    <scope>NUCLEOTIDE SEQUENCE [LARGE SCALE GENOMIC DNA]</scope>
    <source>
        <strain evidence="5">ATCC 26659 / Pp 5 / PN500</strain>
    </source>
</reference>
<organism evidence="4 5">
    <name type="scientific">Heterostelium pallidum (strain ATCC 26659 / Pp 5 / PN500)</name>
    <name type="common">Cellular slime mold</name>
    <name type="synonym">Polysphondylium pallidum</name>
    <dbReference type="NCBI Taxonomy" id="670386"/>
    <lineage>
        <taxon>Eukaryota</taxon>
        <taxon>Amoebozoa</taxon>
        <taxon>Evosea</taxon>
        <taxon>Eumycetozoa</taxon>
        <taxon>Dictyostelia</taxon>
        <taxon>Acytosteliales</taxon>
        <taxon>Acytosteliaceae</taxon>
        <taxon>Heterostelium</taxon>
    </lineage>
</organism>